<dbReference type="VEuPathDB" id="FungiDB:Z518_09137"/>
<evidence type="ECO:0008006" key="4">
    <source>
        <dbReference type="Google" id="ProtNLM"/>
    </source>
</evidence>
<proteinExistence type="predicted"/>
<dbReference type="Proteomes" id="UP000053617">
    <property type="component" value="Unassembled WGS sequence"/>
</dbReference>
<feature type="region of interest" description="Disordered" evidence="1">
    <location>
        <begin position="209"/>
        <end position="250"/>
    </location>
</feature>
<sequence length="392" mass="42363">MPSDRHRARESSKDEDQYIILVKDIPRHCRWQELKDMTRNLGGEQSLKAEVFELCDGSQMGHCTIKGRNAANQVYEKFCKQGWNGQRVCVSLVALEKPGVLRTLEGPRDSLGTGTSAYACAQTPSTHPGPTHHLHPLYTTHHPSDTASYHPHFNPMASCPTRPGLPSPTSARSVPPLYPPDACGIPPPYQTSTYPAPTVAATYASSTSIPCQSSNRWPSKTRQSTINSGLTELSSTTTLTKPPSVSNETKRQIYESKAAAALKQKKVTITKEPKDPALTRSSTRPPSSATAAPAATSKQLAKDHDRVNKNGRTSATTSTGGARSSTSRPLVVNGATGSRSRRGNRSRDERKCAAGHNDGDSSQDETKESSSDESSSDEDDSGDQNEHGRVEK</sequence>
<dbReference type="GeneID" id="25297208"/>
<evidence type="ECO:0000256" key="1">
    <source>
        <dbReference type="SAM" id="MobiDB-lite"/>
    </source>
</evidence>
<feature type="region of interest" description="Disordered" evidence="1">
    <location>
        <begin position="265"/>
        <end position="392"/>
    </location>
</feature>
<dbReference type="HOGENOM" id="CLU_039191_0_0_1"/>
<evidence type="ECO:0000313" key="2">
    <source>
        <dbReference type="EMBL" id="KIX01411.1"/>
    </source>
</evidence>
<feature type="compositionally biased region" description="Polar residues" evidence="1">
    <location>
        <begin position="209"/>
        <end position="227"/>
    </location>
</feature>
<name>A0A0D2IDT5_9EURO</name>
<dbReference type="OrthoDB" id="1049195at2759"/>
<keyword evidence="3" id="KW-1185">Reference proteome</keyword>
<feature type="compositionally biased region" description="Acidic residues" evidence="1">
    <location>
        <begin position="374"/>
        <end position="383"/>
    </location>
</feature>
<reference evidence="2 3" key="1">
    <citation type="submission" date="2015-01" db="EMBL/GenBank/DDBJ databases">
        <title>The Genome Sequence of Rhinocladiella mackenzie CBS 650.93.</title>
        <authorList>
            <consortium name="The Broad Institute Genomics Platform"/>
            <person name="Cuomo C."/>
            <person name="de Hoog S."/>
            <person name="Gorbushina A."/>
            <person name="Stielow B."/>
            <person name="Teixiera M."/>
            <person name="Abouelleil A."/>
            <person name="Chapman S.B."/>
            <person name="Priest M."/>
            <person name="Young S.K."/>
            <person name="Wortman J."/>
            <person name="Nusbaum C."/>
            <person name="Birren B."/>
        </authorList>
    </citation>
    <scope>NUCLEOTIDE SEQUENCE [LARGE SCALE GENOMIC DNA]</scope>
    <source>
        <strain evidence="2 3">CBS 650.93</strain>
    </source>
</reference>
<dbReference type="STRING" id="1442369.A0A0D2IDT5"/>
<gene>
    <name evidence="2" type="ORF">Z518_09137</name>
</gene>
<protein>
    <recommendedName>
        <fullName evidence="4">RRM domain-containing protein</fullName>
    </recommendedName>
</protein>
<evidence type="ECO:0000313" key="3">
    <source>
        <dbReference type="Proteomes" id="UP000053617"/>
    </source>
</evidence>
<feature type="compositionally biased region" description="Low complexity" evidence="1">
    <location>
        <begin position="278"/>
        <end position="297"/>
    </location>
</feature>
<dbReference type="AlphaFoldDB" id="A0A0D2IDT5"/>
<dbReference type="EMBL" id="KN847481">
    <property type="protein sequence ID" value="KIX01411.1"/>
    <property type="molecule type" value="Genomic_DNA"/>
</dbReference>
<accession>A0A0D2IDT5</accession>
<feature type="compositionally biased region" description="Low complexity" evidence="1">
    <location>
        <begin position="311"/>
        <end position="328"/>
    </location>
</feature>
<organism evidence="2 3">
    <name type="scientific">Rhinocladiella mackenziei CBS 650.93</name>
    <dbReference type="NCBI Taxonomy" id="1442369"/>
    <lineage>
        <taxon>Eukaryota</taxon>
        <taxon>Fungi</taxon>
        <taxon>Dikarya</taxon>
        <taxon>Ascomycota</taxon>
        <taxon>Pezizomycotina</taxon>
        <taxon>Eurotiomycetes</taxon>
        <taxon>Chaetothyriomycetidae</taxon>
        <taxon>Chaetothyriales</taxon>
        <taxon>Herpotrichiellaceae</taxon>
        <taxon>Rhinocladiella</taxon>
    </lineage>
</organism>
<feature type="compositionally biased region" description="Low complexity" evidence="1">
    <location>
        <begin position="228"/>
        <end position="240"/>
    </location>
</feature>
<dbReference type="RefSeq" id="XP_013268547.1">
    <property type="nucleotide sequence ID" value="XM_013413093.1"/>
</dbReference>